<dbReference type="Proteomes" id="UP000189681">
    <property type="component" value="Unassembled WGS sequence"/>
</dbReference>
<reference evidence="1 2" key="1">
    <citation type="journal article" date="2017" name="Water Res.">
        <title>Discovery and metagenomic analysis of an anammox bacterial enrichment related to Candidatus "Brocadia caroliniensis" in a full-scale glycerol-fed nitritation-denitritation separate centrate treatment process.</title>
        <authorList>
            <person name="Park H."/>
            <person name="Brotto A.C."/>
            <person name="van Loosdrecht M.C."/>
            <person name="Chandran K."/>
        </authorList>
    </citation>
    <scope>NUCLEOTIDE SEQUENCE [LARGE SCALE GENOMIC DNA]</scope>
    <source>
        <strain evidence="1">26THWARD</strain>
    </source>
</reference>
<accession>A0A1V4AQ66</accession>
<organism evidence="1 2">
    <name type="scientific">Candidatus Brocadia carolinensis</name>
    <dbReference type="NCBI Taxonomy" id="1004156"/>
    <lineage>
        <taxon>Bacteria</taxon>
        <taxon>Pseudomonadati</taxon>
        <taxon>Planctomycetota</taxon>
        <taxon>Candidatus Brocadiia</taxon>
        <taxon>Candidatus Brocadiales</taxon>
        <taxon>Candidatus Brocadiaceae</taxon>
        <taxon>Candidatus Brocadia</taxon>
    </lineage>
</organism>
<dbReference type="EMBL" id="AYTS01000161">
    <property type="protein sequence ID" value="OOP55253.1"/>
    <property type="molecule type" value="Genomic_DNA"/>
</dbReference>
<dbReference type="STRING" id="1004156.AYP45_15755"/>
<sequence length="98" mass="10884">MIVGDCFGKDPRDETGDALMTYGTLSLQAKQSFSHSAAKPQLSPAFCANCEKVLRVIGQGKITRMQDARIVRYNGMSETKLENFIKKRGGGYRKSHNQ</sequence>
<dbReference type="AlphaFoldDB" id="A0A1V4AQ66"/>
<name>A0A1V4AQ66_9BACT</name>
<proteinExistence type="predicted"/>
<gene>
    <name evidence="1" type="ORF">AYP45_15755</name>
</gene>
<comment type="caution">
    <text evidence="1">The sequence shown here is derived from an EMBL/GenBank/DDBJ whole genome shotgun (WGS) entry which is preliminary data.</text>
</comment>
<evidence type="ECO:0000313" key="1">
    <source>
        <dbReference type="EMBL" id="OOP55253.1"/>
    </source>
</evidence>
<evidence type="ECO:0000313" key="2">
    <source>
        <dbReference type="Proteomes" id="UP000189681"/>
    </source>
</evidence>
<protein>
    <submittedName>
        <fullName evidence="1">Uncharacterized protein</fullName>
    </submittedName>
</protein>